<dbReference type="EMBL" id="FRAC01000006">
    <property type="protein sequence ID" value="SHJ52991.1"/>
    <property type="molecule type" value="Genomic_DNA"/>
</dbReference>
<evidence type="ECO:0000256" key="3">
    <source>
        <dbReference type="ARBA" id="ARBA00022692"/>
    </source>
</evidence>
<dbReference type="GO" id="GO:0005886">
    <property type="term" value="C:plasma membrane"/>
    <property type="evidence" value="ECO:0007669"/>
    <property type="project" value="UniProtKB-SubCell"/>
</dbReference>
<reference evidence="7 8" key="1">
    <citation type="submission" date="2016-11" db="EMBL/GenBank/DDBJ databases">
        <authorList>
            <person name="Jaros S."/>
            <person name="Januszkiewicz K."/>
            <person name="Wedrychowicz H."/>
        </authorList>
    </citation>
    <scope>NUCLEOTIDE SEQUENCE [LARGE SCALE GENOMIC DNA]</scope>
    <source>
        <strain evidence="7 8">DSM 15929</strain>
    </source>
</reference>
<evidence type="ECO:0000256" key="5">
    <source>
        <dbReference type="ARBA" id="ARBA00023136"/>
    </source>
</evidence>
<sequence length="124" mass="13217">MSLVGFNGLTGFLMAVSASKISDKIPGEYLDIVVILGLVFIGLIVVMGILSIIRLLVSFTKGTYKKDGRDEAAYSKPLTGYTGQEVVQGPENDPQLVAVITAAIMASMEDAPADGLVIRSIRRK</sequence>
<evidence type="ECO:0000256" key="2">
    <source>
        <dbReference type="ARBA" id="ARBA00022475"/>
    </source>
</evidence>
<dbReference type="STRING" id="1121322.SAMN02745136_00297"/>
<feature type="transmembrane region" description="Helical" evidence="6">
    <location>
        <begin position="34"/>
        <end position="57"/>
    </location>
</feature>
<evidence type="ECO:0000256" key="6">
    <source>
        <dbReference type="SAM" id="Phobius"/>
    </source>
</evidence>
<evidence type="ECO:0000313" key="8">
    <source>
        <dbReference type="Proteomes" id="UP000184386"/>
    </source>
</evidence>
<accession>A0A1M6K220</accession>
<dbReference type="AlphaFoldDB" id="A0A1M6K220"/>
<dbReference type="OrthoDB" id="1912660at2"/>
<evidence type="ECO:0000313" key="7">
    <source>
        <dbReference type="EMBL" id="SHJ52991.1"/>
    </source>
</evidence>
<dbReference type="RefSeq" id="WP_073272213.1">
    <property type="nucleotide sequence ID" value="NZ_FRAC01000006.1"/>
</dbReference>
<organism evidence="7 8">
    <name type="scientific">Anaerocolumna jejuensis DSM 15929</name>
    <dbReference type="NCBI Taxonomy" id="1121322"/>
    <lineage>
        <taxon>Bacteria</taxon>
        <taxon>Bacillati</taxon>
        <taxon>Bacillota</taxon>
        <taxon>Clostridia</taxon>
        <taxon>Lachnospirales</taxon>
        <taxon>Lachnospiraceae</taxon>
        <taxon>Anaerocolumna</taxon>
    </lineage>
</organism>
<comment type="subcellular location">
    <subcellularLocation>
        <location evidence="1">Cell membrane</location>
    </subcellularLocation>
</comment>
<dbReference type="Proteomes" id="UP000184386">
    <property type="component" value="Unassembled WGS sequence"/>
</dbReference>
<dbReference type="GO" id="GO:0015081">
    <property type="term" value="F:sodium ion transmembrane transporter activity"/>
    <property type="evidence" value="ECO:0007669"/>
    <property type="project" value="InterPro"/>
</dbReference>
<keyword evidence="4 6" id="KW-1133">Transmembrane helix</keyword>
<keyword evidence="3 6" id="KW-0812">Transmembrane</keyword>
<evidence type="ECO:0000256" key="4">
    <source>
        <dbReference type="ARBA" id="ARBA00022989"/>
    </source>
</evidence>
<dbReference type="Pfam" id="PF04277">
    <property type="entry name" value="OAD_gamma"/>
    <property type="match status" value="1"/>
</dbReference>
<keyword evidence="2" id="KW-1003">Cell membrane</keyword>
<proteinExistence type="predicted"/>
<gene>
    <name evidence="7" type="ORF">SAMN02745136_00297</name>
</gene>
<keyword evidence="5 6" id="KW-0472">Membrane</keyword>
<dbReference type="GO" id="GO:0036376">
    <property type="term" value="P:sodium ion export across plasma membrane"/>
    <property type="evidence" value="ECO:0007669"/>
    <property type="project" value="InterPro"/>
</dbReference>
<keyword evidence="8" id="KW-1185">Reference proteome</keyword>
<evidence type="ECO:0000256" key="1">
    <source>
        <dbReference type="ARBA" id="ARBA00004236"/>
    </source>
</evidence>
<name>A0A1M6K220_9FIRM</name>
<protein>
    <submittedName>
        <fullName evidence="7">Oxaloacetate decarboxylase, gamma chain</fullName>
    </submittedName>
</protein>
<dbReference type="InterPro" id="IPR005899">
    <property type="entry name" value="Na_pump_deCOase"/>
</dbReference>